<dbReference type="Proteomes" id="UP000516437">
    <property type="component" value="Chromosome 8"/>
</dbReference>
<organism evidence="2 3">
    <name type="scientific">Morella rubra</name>
    <name type="common">Chinese bayberry</name>
    <dbReference type="NCBI Taxonomy" id="262757"/>
    <lineage>
        <taxon>Eukaryota</taxon>
        <taxon>Viridiplantae</taxon>
        <taxon>Streptophyta</taxon>
        <taxon>Embryophyta</taxon>
        <taxon>Tracheophyta</taxon>
        <taxon>Spermatophyta</taxon>
        <taxon>Magnoliopsida</taxon>
        <taxon>eudicotyledons</taxon>
        <taxon>Gunneridae</taxon>
        <taxon>Pentapetalae</taxon>
        <taxon>rosids</taxon>
        <taxon>fabids</taxon>
        <taxon>Fagales</taxon>
        <taxon>Myricaceae</taxon>
        <taxon>Morella</taxon>
    </lineage>
</organism>
<dbReference type="OrthoDB" id="1933769at2759"/>
<feature type="compositionally biased region" description="Acidic residues" evidence="1">
    <location>
        <begin position="39"/>
        <end position="50"/>
    </location>
</feature>
<gene>
    <name evidence="2" type="ORF">CJ030_MR8G010069</name>
</gene>
<dbReference type="PANTHER" id="PTHR37175:SF1">
    <property type="entry name" value="CONSTANS-LIKE PROTEIN-RELATED"/>
    <property type="match status" value="1"/>
</dbReference>
<accession>A0A6A1UPA9</accession>
<sequence>MNAMSNTSTDFMKGAQGSDSDANSDEAPENYQPISAVDYDNDEVSSDDDPASGLTNGGYCAQSEEAENGISSLQINAEVEEKSSEDEDEDDGDDGEEERMREAYDSAVLRAFREDESRRNAPLTPENAMRVMEAMRGVSFGGVAPDWAGRVPEDQWIDRLRRLRQSPQDT</sequence>
<dbReference type="EMBL" id="RXIC02000026">
    <property type="protein sequence ID" value="KAB1202235.1"/>
    <property type="molecule type" value="Genomic_DNA"/>
</dbReference>
<keyword evidence="3" id="KW-1185">Reference proteome</keyword>
<evidence type="ECO:0000313" key="2">
    <source>
        <dbReference type="EMBL" id="KAB1202235.1"/>
    </source>
</evidence>
<name>A0A6A1UPA9_9ROSI</name>
<dbReference type="AlphaFoldDB" id="A0A6A1UPA9"/>
<feature type="region of interest" description="Disordered" evidence="1">
    <location>
        <begin position="1"/>
        <end position="105"/>
    </location>
</feature>
<feature type="compositionally biased region" description="Polar residues" evidence="1">
    <location>
        <begin position="1"/>
        <end position="10"/>
    </location>
</feature>
<evidence type="ECO:0000256" key="1">
    <source>
        <dbReference type="SAM" id="MobiDB-lite"/>
    </source>
</evidence>
<comment type="caution">
    <text evidence="2">The sequence shown here is derived from an EMBL/GenBank/DDBJ whole genome shotgun (WGS) entry which is preliminary data.</text>
</comment>
<protein>
    <submittedName>
        <fullName evidence="2">Uncharacterized protein</fullName>
    </submittedName>
</protein>
<reference evidence="2 3" key="1">
    <citation type="journal article" date="2019" name="Plant Biotechnol. J.">
        <title>The red bayberry genome and genetic basis of sex determination.</title>
        <authorList>
            <person name="Jia H.M."/>
            <person name="Jia H.J."/>
            <person name="Cai Q.L."/>
            <person name="Wang Y."/>
            <person name="Zhao H.B."/>
            <person name="Yang W.F."/>
            <person name="Wang G.Y."/>
            <person name="Li Y.H."/>
            <person name="Zhan D.L."/>
            <person name="Shen Y.T."/>
            <person name="Niu Q.F."/>
            <person name="Chang L."/>
            <person name="Qiu J."/>
            <person name="Zhao L."/>
            <person name="Xie H.B."/>
            <person name="Fu W.Y."/>
            <person name="Jin J."/>
            <person name="Li X.W."/>
            <person name="Jiao Y."/>
            <person name="Zhou C.C."/>
            <person name="Tu T."/>
            <person name="Chai C.Y."/>
            <person name="Gao J.L."/>
            <person name="Fan L.J."/>
            <person name="van de Weg E."/>
            <person name="Wang J.Y."/>
            <person name="Gao Z.S."/>
        </authorList>
    </citation>
    <scope>NUCLEOTIDE SEQUENCE [LARGE SCALE GENOMIC DNA]</scope>
    <source>
        <tissue evidence="2">Leaves</tissue>
    </source>
</reference>
<proteinExistence type="predicted"/>
<dbReference type="Pfam" id="PF06910">
    <property type="entry name" value="MEA1"/>
    <property type="match status" value="1"/>
</dbReference>
<feature type="compositionally biased region" description="Acidic residues" evidence="1">
    <location>
        <begin position="83"/>
        <end position="97"/>
    </location>
</feature>
<evidence type="ECO:0000313" key="3">
    <source>
        <dbReference type="Proteomes" id="UP000516437"/>
    </source>
</evidence>
<dbReference type="PANTHER" id="PTHR37175">
    <property type="entry name" value="BNAA08G28800D PROTEIN"/>
    <property type="match status" value="1"/>
</dbReference>